<dbReference type="PANTHER" id="PTHR11941">
    <property type="entry name" value="ENOYL-COA HYDRATASE-RELATED"/>
    <property type="match status" value="1"/>
</dbReference>
<evidence type="ECO:0000256" key="4">
    <source>
        <dbReference type="RuleBase" id="RU003707"/>
    </source>
</evidence>
<organism evidence="5 6">
    <name type="scientific">Camelimonas abortus</name>
    <dbReference type="NCBI Taxonomy" id="1017184"/>
    <lineage>
        <taxon>Bacteria</taxon>
        <taxon>Pseudomonadati</taxon>
        <taxon>Pseudomonadota</taxon>
        <taxon>Alphaproteobacteria</taxon>
        <taxon>Hyphomicrobiales</taxon>
        <taxon>Chelatococcaceae</taxon>
        <taxon>Camelimonas</taxon>
    </lineage>
</organism>
<comment type="caution">
    <text evidence="5">The sequence shown here is derived from an EMBL/GenBank/DDBJ whole genome shotgun (WGS) entry which is preliminary data.</text>
</comment>
<dbReference type="RefSeq" id="WP_376830773.1">
    <property type="nucleotide sequence ID" value="NZ_JBHLWR010000006.1"/>
</dbReference>
<sequence length="262" mass="27564">MTDASTPAVTVEKTAGHIAIVTINRPEARNAVNGAVARGLERAVRETEADDDVWCVILTGAGDQAFCAGADLKEVAAGRRESISTPAGGFAGFVHMPRAKAWIAAVNGFALAGGLEIMLACDMAVASEKAAFGLPEVTRGLVALAGGVYRLPRAIPRNIALELIATGRRLDAKRAGELGLVNHVVPHERLRAAALELAEAVCANAPVAVRESLAVARRAHDLSDADLRRLGEEAAARNAATLDFLEGPRAFVEKRAPRWQGR</sequence>
<name>A0ABV7LEH1_9HYPH</name>
<dbReference type="Proteomes" id="UP001595536">
    <property type="component" value="Unassembled WGS sequence"/>
</dbReference>
<dbReference type="SUPFAM" id="SSF52096">
    <property type="entry name" value="ClpP/crotonase"/>
    <property type="match status" value="1"/>
</dbReference>
<dbReference type="PROSITE" id="PS00166">
    <property type="entry name" value="ENOYL_COA_HYDRATASE"/>
    <property type="match status" value="1"/>
</dbReference>
<dbReference type="EMBL" id="JBHRUV010000031">
    <property type="protein sequence ID" value="MFC3266182.1"/>
    <property type="molecule type" value="Genomic_DNA"/>
</dbReference>
<proteinExistence type="inferred from homology"/>
<dbReference type="InterPro" id="IPR018376">
    <property type="entry name" value="Enoyl-CoA_hyd/isom_CS"/>
</dbReference>
<dbReference type="CDD" id="cd06558">
    <property type="entry name" value="crotonase-like"/>
    <property type="match status" value="1"/>
</dbReference>
<protein>
    <submittedName>
        <fullName evidence="5">Enoyl-CoA hydratase-related protein</fullName>
    </submittedName>
</protein>
<dbReference type="PANTHER" id="PTHR11941:SF169">
    <property type="entry name" value="(7AS)-7A-METHYL-1,5-DIOXO-2,3,5,6,7,7A-HEXAHYDRO-1H-INDENE-CARBOXYL-COA HYDROLASE"/>
    <property type="match status" value="1"/>
</dbReference>
<evidence type="ECO:0000313" key="5">
    <source>
        <dbReference type="EMBL" id="MFC3266182.1"/>
    </source>
</evidence>
<dbReference type="InterPro" id="IPR001753">
    <property type="entry name" value="Enoyl-CoA_hydra/iso"/>
</dbReference>
<dbReference type="Pfam" id="PF00378">
    <property type="entry name" value="ECH_1"/>
    <property type="match status" value="1"/>
</dbReference>
<comment type="similarity">
    <text evidence="1 4">Belongs to the enoyl-CoA hydratase/isomerase family.</text>
</comment>
<reference evidence="6" key="1">
    <citation type="journal article" date="2019" name="Int. J. Syst. Evol. Microbiol.">
        <title>The Global Catalogue of Microorganisms (GCM) 10K type strain sequencing project: providing services to taxonomists for standard genome sequencing and annotation.</title>
        <authorList>
            <consortium name="The Broad Institute Genomics Platform"/>
            <consortium name="The Broad Institute Genome Sequencing Center for Infectious Disease"/>
            <person name="Wu L."/>
            <person name="Ma J."/>
        </authorList>
    </citation>
    <scope>NUCLEOTIDE SEQUENCE [LARGE SCALE GENOMIC DNA]</scope>
    <source>
        <strain evidence="6">CCM 7941</strain>
    </source>
</reference>
<keyword evidence="6" id="KW-1185">Reference proteome</keyword>
<evidence type="ECO:0000256" key="1">
    <source>
        <dbReference type="ARBA" id="ARBA00005254"/>
    </source>
</evidence>
<keyword evidence="3" id="KW-0456">Lyase</keyword>
<dbReference type="Gene3D" id="3.90.226.10">
    <property type="entry name" value="2-enoyl-CoA Hydratase, Chain A, domain 1"/>
    <property type="match status" value="1"/>
</dbReference>
<evidence type="ECO:0000256" key="2">
    <source>
        <dbReference type="ARBA" id="ARBA00023098"/>
    </source>
</evidence>
<keyword evidence="2" id="KW-0443">Lipid metabolism</keyword>
<gene>
    <name evidence="5" type="ORF">ACFOEX_07435</name>
</gene>
<evidence type="ECO:0000256" key="3">
    <source>
        <dbReference type="ARBA" id="ARBA00023239"/>
    </source>
</evidence>
<accession>A0ABV7LEH1</accession>
<dbReference type="InterPro" id="IPR014748">
    <property type="entry name" value="Enoyl-CoA_hydra_C"/>
</dbReference>
<dbReference type="Gene3D" id="1.10.12.10">
    <property type="entry name" value="Lyase 2-enoyl-coa Hydratase, Chain A, domain 2"/>
    <property type="match status" value="1"/>
</dbReference>
<evidence type="ECO:0000313" key="6">
    <source>
        <dbReference type="Proteomes" id="UP001595536"/>
    </source>
</evidence>
<dbReference type="InterPro" id="IPR029045">
    <property type="entry name" value="ClpP/crotonase-like_dom_sf"/>
</dbReference>